<gene>
    <name evidence="4" type="ORF">SPAPADRAFT_69753</name>
</gene>
<keyword evidence="1" id="KW-0560">Oxidoreductase</keyword>
<dbReference type="FunFam" id="3.40.50.720:FF:000191">
    <property type="entry name" value="Methylglyoxal reductase (NADPH-dependent)"/>
    <property type="match status" value="1"/>
</dbReference>
<dbReference type="InterPro" id="IPR001509">
    <property type="entry name" value="Epimerase_deHydtase"/>
</dbReference>
<keyword evidence="5" id="KW-1185">Reference proteome</keyword>
<dbReference type="Gene3D" id="3.40.50.720">
    <property type="entry name" value="NAD(P)-binding Rossmann-like Domain"/>
    <property type="match status" value="1"/>
</dbReference>
<proteinExistence type="inferred from homology"/>
<dbReference type="PANTHER" id="PTHR10366:SF564">
    <property type="entry name" value="STEROL-4-ALPHA-CARBOXYLATE 3-DEHYDROGENASE, DECARBOXYLATING"/>
    <property type="match status" value="1"/>
</dbReference>
<accession>G3AE13</accession>
<dbReference type="InterPro" id="IPR050425">
    <property type="entry name" value="NAD(P)_dehydrat-like"/>
</dbReference>
<dbReference type="InterPro" id="IPR036291">
    <property type="entry name" value="NAD(P)-bd_dom_sf"/>
</dbReference>
<comment type="similarity">
    <text evidence="2">Belongs to the NAD(P)-dependent epimerase/dehydratase family. Dihydroflavonol-4-reductase subfamily.</text>
</comment>
<dbReference type="InParanoid" id="G3AE13"/>
<organism evidence="5">
    <name type="scientific">Spathaspora passalidarum (strain NRRL Y-27907 / 11-Y1)</name>
    <dbReference type="NCBI Taxonomy" id="619300"/>
    <lineage>
        <taxon>Eukaryota</taxon>
        <taxon>Fungi</taxon>
        <taxon>Dikarya</taxon>
        <taxon>Ascomycota</taxon>
        <taxon>Saccharomycotina</taxon>
        <taxon>Pichiomycetes</taxon>
        <taxon>Debaryomycetaceae</taxon>
        <taxon>Spathaspora</taxon>
    </lineage>
</organism>
<dbReference type="GeneID" id="18875287"/>
<evidence type="ECO:0000256" key="2">
    <source>
        <dbReference type="ARBA" id="ARBA00023445"/>
    </source>
</evidence>
<dbReference type="PANTHER" id="PTHR10366">
    <property type="entry name" value="NAD DEPENDENT EPIMERASE/DEHYDRATASE"/>
    <property type="match status" value="1"/>
</dbReference>
<evidence type="ECO:0000313" key="4">
    <source>
        <dbReference type="EMBL" id="EGW35547.1"/>
    </source>
</evidence>
<dbReference type="RefSeq" id="XP_007372959.1">
    <property type="nucleotide sequence ID" value="XM_007372897.1"/>
</dbReference>
<sequence length="336" mass="37167">MLSTTVFVSGANGFIAQHIVKQLISKNYKVLGSVRAATKGEELAANLNSPNFSYVVVPDIGVAGAFDDALKSHPEVIIFLHTASPFRYDIQDIEKELLNPAVNGTKNALKSVQEYAPQVTNVVVTSSFAAIGWSNKYFDPTKVSTEEDWNPQTWQDALANPDDGYLGSKKFAEQAAWEFVKIEQPNFRLTTVNPPVAFGPQAFPIKNKKELNTSAEVINGLLKLQQGYDIPEVRHLFVDVRDVAAAHISAFENPDAAGKRLFVSSGPWSAQGIVNIFHKNFPQLSYIPIGEPWKDTLYRSSTFKFDNSKTVEILKVDLRPLEVSIVDAVQQILEAK</sequence>
<dbReference type="HOGENOM" id="CLU_007383_9_2_1"/>
<evidence type="ECO:0000313" key="5">
    <source>
        <dbReference type="Proteomes" id="UP000000709"/>
    </source>
</evidence>
<name>G3AE13_SPAPN</name>
<dbReference type="EMBL" id="GL996499">
    <property type="protein sequence ID" value="EGW35547.1"/>
    <property type="molecule type" value="Genomic_DNA"/>
</dbReference>
<dbReference type="Proteomes" id="UP000000709">
    <property type="component" value="Unassembled WGS sequence"/>
</dbReference>
<dbReference type="AlphaFoldDB" id="G3AE13"/>
<feature type="domain" description="NAD-dependent epimerase/dehydratase" evidence="3">
    <location>
        <begin position="6"/>
        <end position="258"/>
    </location>
</feature>
<evidence type="ECO:0000259" key="3">
    <source>
        <dbReference type="Pfam" id="PF01370"/>
    </source>
</evidence>
<dbReference type="SMR" id="G3AE13"/>
<dbReference type="GO" id="GO:0016616">
    <property type="term" value="F:oxidoreductase activity, acting on the CH-OH group of donors, NAD or NADP as acceptor"/>
    <property type="evidence" value="ECO:0007669"/>
    <property type="project" value="TreeGrafter"/>
</dbReference>
<dbReference type="CDD" id="cd05227">
    <property type="entry name" value="AR_SDR_e"/>
    <property type="match status" value="1"/>
</dbReference>
<dbReference type="OrthoDB" id="2735536at2759"/>
<dbReference type="STRING" id="619300.G3AE13"/>
<dbReference type="eggNOG" id="KOG1502">
    <property type="taxonomic scope" value="Eukaryota"/>
</dbReference>
<dbReference type="OMA" id="CMERKLW"/>
<dbReference type="Pfam" id="PF01370">
    <property type="entry name" value="Epimerase"/>
    <property type="match status" value="1"/>
</dbReference>
<reference evidence="4 5" key="1">
    <citation type="journal article" date="2011" name="Proc. Natl. Acad. Sci. U.S.A.">
        <title>Comparative genomics of xylose-fermenting fungi for enhanced biofuel production.</title>
        <authorList>
            <person name="Wohlbach D.J."/>
            <person name="Kuo A."/>
            <person name="Sato T.K."/>
            <person name="Potts K.M."/>
            <person name="Salamov A.A."/>
            <person name="LaButti K.M."/>
            <person name="Sun H."/>
            <person name="Clum A."/>
            <person name="Pangilinan J.L."/>
            <person name="Lindquist E.A."/>
            <person name="Lucas S."/>
            <person name="Lapidus A."/>
            <person name="Jin M."/>
            <person name="Gunawan C."/>
            <person name="Balan V."/>
            <person name="Dale B.E."/>
            <person name="Jeffries T.W."/>
            <person name="Zinkel R."/>
            <person name="Barry K.W."/>
            <person name="Grigoriev I.V."/>
            <person name="Gasch A.P."/>
        </authorList>
    </citation>
    <scope>NUCLEOTIDE SEQUENCE [LARGE SCALE GENOMIC DNA]</scope>
    <source>
        <strain evidence="5">NRRL Y-27907 / 11-Y1</strain>
    </source>
</reference>
<dbReference type="KEGG" id="spaa:SPAPADRAFT_69753"/>
<protein>
    <submittedName>
        <fullName evidence="4">NADPH-dependent methylglyoxal reductase GRE2</fullName>
    </submittedName>
</protein>
<evidence type="ECO:0000256" key="1">
    <source>
        <dbReference type="ARBA" id="ARBA00023002"/>
    </source>
</evidence>
<dbReference type="SUPFAM" id="SSF51735">
    <property type="entry name" value="NAD(P)-binding Rossmann-fold domains"/>
    <property type="match status" value="1"/>
</dbReference>